<keyword evidence="9" id="KW-1185">Reference proteome</keyword>
<feature type="transmembrane region" description="Helical" evidence="6">
    <location>
        <begin position="6"/>
        <end position="31"/>
    </location>
</feature>
<evidence type="ECO:0000259" key="7">
    <source>
        <dbReference type="Pfam" id="PF02743"/>
    </source>
</evidence>
<dbReference type="InterPro" id="IPR033479">
    <property type="entry name" value="dCache_1"/>
</dbReference>
<dbReference type="RefSeq" id="WP_212741546.1">
    <property type="nucleotide sequence ID" value="NZ_NXMA01000012.1"/>
</dbReference>
<accession>A0A4U7BH06</accession>
<evidence type="ECO:0000256" key="3">
    <source>
        <dbReference type="ARBA" id="ARBA00022692"/>
    </source>
</evidence>
<dbReference type="CDD" id="cd18773">
    <property type="entry name" value="PDC1_HK_sensor"/>
    <property type="match status" value="1"/>
</dbReference>
<dbReference type="Gene3D" id="3.30.450.20">
    <property type="entry name" value="PAS domain"/>
    <property type="match status" value="1"/>
</dbReference>
<reference evidence="8 9" key="1">
    <citation type="submission" date="2018-05" db="EMBL/GenBank/DDBJ databases">
        <title>Novel Campyloabacter and Helicobacter Species and Strains.</title>
        <authorList>
            <person name="Mannion A.J."/>
            <person name="Shen Z."/>
            <person name="Fox J.G."/>
        </authorList>
    </citation>
    <scope>NUCLEOTIDE SEQUENCE [LARGE SCALE GENOMIC DNA]</scope>
    <source>
        <strain evidence="9">MIT17-670</strain>
    </source>
</reference>
<evidence type="ECO:0000256" key="5">
    <source>
        <dbReference type="ARBA" id="ARBA00023136"/>
    </source>
</evidence>
<feature type="domain" description="Cache" evidence="7">
    <location>
        <begin position="83"/>
        <end position="227"/>
    </location>
</feature>
<keyword evidence="4 6" id="KW-1133">Transmembrane helix</keyword>
<keyword evidence="5 6" id="KW-0472">Membrane</keyword>
<evidence type="ECO:0000256" key="1">
    <source>
        <dbReference type="ARBA" id="ARBA00004651"/>
    </source>
</evidence>
<comment type="subcellular location">
    <subcellularLocation>
        <location evidence="1">Cell membrane</location>
        <topology evidence="1">Multi-pass membrane protein</topology>
    </subcellularLocation>
</comment>
<comment type="caution">
    <text evidence="8">The sequence shown here is derived from an EMBL/GenBank/DDBJ whole genome shotgun (WGS) entry which is preliminary data.</text>
</comment>
<evidence type="ECO:0000256" key="4">
    <source>
        <dbReference type="ARBA" id="ARBA00022989"/>
    </source>
</evidence>
<name>A0A4U7BH06_9BACT</name>
<evidence type="ECO:0000256" key="2">
    <source>
        <dbReference type="ARBA" id="ARBA00022475"/>
    </source>
</evidence>
<dbReference type="SUPFAM" id="SSF103190">
    <property type="entry name" value="Sensory domain-like"/>
    <property type="match status" value="1"/>
</dbReference>
<organism evidence="8 9">
    <name type="scientific">Campylobacter aviculae</name>
    <dbReference type="NCBI Taxonomy" id="2510190"/>
    <lineage>
        <taxon>Bacteria</taxon>
        <taxon>Pseudomonadati</taxon>
        <taxon>Campylobacterota</taxon>
        <taxon>Epsilonproteobacteria</taxon>
        <taxon>Campylobacterales</taxon>
        <taxon>Campylobacteraceae</taxon>
        <taxon>Campylobacter</taxon>
    </lineage>
</organism>
<evidence type="ECO:0000313" key="9">
    <source>
        <dbReference type="Proteomes" id="UP000310353"/>
    </source>
</evidence>
<dbReference type="EMBL" id="NXMA01000012">
    <property type="protein sequence ID" value="TKX31048.1"/>
    <property type="molecule type" value="Genomic_DNA"/>
</dbReference>
<sequence>MNSLKFKVSFVAGLITFVCLCILGVISYFFLKNLIYAEVVESETNYIKVAKNSVLTFQNRNKEALEKYAKSILELPYDKLNTQQALIENIGEELKVVRDAGGFLAVYIAQPNGELIVSDPDSDSKNLDFGLYGKADDYDARTREYYQGALKTKEVYITASYIDVTTNLPCFTYSKALYKDGKFIGVLAIDVLTKDLQEQYDLNPGRTFAFDKEGKIFVATDKDQLKEGYNISQIVALSKTKADFEPFEYTRKRDNSERFAICAKYGESTICIGEPAEAIKEPVRKMTYVQVVASVVMIGIIFVLLYIFIAKLLSPLTTIQSGLNSFFDFINHKTKNVSTINIKTNDEFGQISQAINENILATKQGLEQDNQAVKESVSTVQVVERG</sequence>
<gene>
    <name evidence="8" type="ORF">CQA76_07070</name>
</gene>
<proteinExistence type="predicted"/>
<dbReference type="InterPro" id="IPR029151">
    <property type="entry name" value="Sensor-like_sf"/>
</dbReference>
<keyword evidence="2" id="KW-1003">Cell membrane</keyword>
<protein>
    <submittedName>
        <fullName evidence="8">Methyl-accepting chemotaxis protein</fullName>
    </submittedName>
</protein>
<dbReference type="Proteomes" id="UP000310353">
    <property type="component" value="Unassembled WGS sequence"/>
</dbReference>
<keyword evidence="3 6" id="KW-0812">Transmembrane</keyword>
<evidence type="ECO:0000313" key="8">
    <source>
        <dbReference type="EMBL" id="TKX31048.1"/>
    </source>
</evidence>
<evidence type="ECO:0000256" key="6">
    <source>
        <dbReference type="SAM" id="Phobius"/>
    </source>
</evidence>
<dbReference type="Gene3D" id="6.10.340.10">
    <property type="match status" value="1"/>
</dbReference>
<feature type="non-terminal residue" evidence="8">
    <location>
        <position position="386"/>
    </location>
</feature>
<dbReference type="AlphaFoldDB" id="A0A4U7BH06"/>
<dbReference type="Pfam" id="PF02743">
    <property type="entry name" value="dCache_1"/>
    <property type="match status" value="1"/>
</dbReference>
<dbReference type="GO" id="GO:0005886">
    <property type="term" value="C:plasma membrane"/>
    <property type="evidence" value="ECO:0007669"/>
    <property type="project" value="UniProtKB-SubCell"/>
</dbReference>
<feature type="transmembrane region" description="Helical" evidence="6">
    <location>
        <begin position="288"/>
        <end position="309"/>
    </location>
</feature>